<dbReference type="Proteomes" id="UP000076825">
    <property type="component" value="Chromosome 1"/>
</dbReference>
<dbReference type="EMBL" id="LT546645">
    <property type="protein sequence ID" value="SAI70010.1"/>
    <property type="molecule type" value="Genomic_DNA"/>
</dbReference>
<dbReference type="KEGG" id="btrm:SAMEA390648702024"/>
<dbReference type="InterPro" id="IPR036390">
    <property type="entry name" value="WH_DNA-bd_sf"/>
</dbReference>
<organism evidence="6 7">
    <name type="scientific">Bordetella trematum</name>
    <dbReference type="NCBI Taxonomy" id="123899"/>
    <lineage>
        <taxon>Bacteria</taxon>
        <taxon>Pseudomonadati</taxon>
        <taxon>Pseudomonadota</taxon>
        <taxon>Betaproteobacteria</taxon>
        <taxon>Burkholderiales</taxon>
        <taxon>Alcaligenaceae</taxon>
        <taxon>Bordetella</taxon>
    </lineage>
</organism>
<dbReference type="InterPro" id="IPR036388">
    <property type="entry name" value="WH-like_DNA-bd_sf"/>
</dbReference>
<keyword evidence="1" id="KW-0805">Transcription regulation</keyword>
<dbReference type="PANTHER" id="PTHR30136">
    <property type="entry name" value="HELIX-TURN-HELIX TRANSCRIPTIONAL REGULATOR, ICLR FAMILY"/>
    <property type="match status" value="1"/>
</dbReference>
<gene>
    <name evidence="6" type="primary">ttgV</name>
    <name evidence="6" type="ORF">SAMEA3906487_02024</name>
</gene>
<name>A0A146B0J5_9BORD</name>
<evidence type="ECO:0000313" key="6">
    <source>
        <dbReference type="EMBL" id="SAI70010.1"/>
    </source>
</evidence>
<dbReference type="Pfam" id="PF09339">
    <property type="entry name" value="HTH_IclR"/>
    <property type="match status" value="1"/>
</dbReference>
<reference evidence="6 7" key="1">
    <citation type="submission" date="2016-04" db="EMBL/GenBank/DDBJ databases">
        <authorList>
            <consortium name="Pathogen Informatics"/>
        </authorList>
    </citation>
    <scope>NUCLEOTIDE SEQUENCE [LARGE SCALE GENOMIC DNA]</scope>
    <source>
        <strain evidence="6 7">H044680328</strain>
    </source>
</reference>
<dbReference type="SMART" id="SM00346">
    <property type="entry name" value="HTH_ICLR"/>
    <property type="match status" value="1"/>
</dbReference>
<dbReference type="GO" id="GO:0003677">
    <property type="term" value="F:DNA binding"/>
    <property type="evidence" value="ECO:0007669"/>
    <property type="project" value="UniProtKB-KW"/>
</dbReference>
<dbReference type="Gene3D" id="1.10.10.10">
    <property type="entry name" value="Winged helix-like DNA-binding domain superfamily/Winged helix DNA-binding domain"/>
    <property type="match status" value="1"/>
</dbReference>
<dbReference type="GO" id="GO:0045892">
    <property type="term" value="P:negative regulation of DNA-templated transcription"/>
    <property type="evidence" value="ECO:0007669"/>
    <property type="project" value="TreeGrafter"/>
</dbReference>
<feature type="domain" description="HTH iclR-type" evidence="4">
    <location>
        <begin position="7"/>
        <end position="68"/>
    </location>
</feature>
<proteinExistence type="predicted"/>
<evidence type="ECO:0000256" key="1">
    <source>
        <dbReference type="ARBA" id="ARBA00023015"/>
    </source>
</evidence>
<keyword evidence="7" id="KW-1185">Reference proteome</keyword>
<dbReference type="GeneID" id="56590701"/>
<dbReference type="AlphaFoldDB" id="A0A146B0J5"/>
<feature type="domain" description="IclR-ED" evidence="5">
    <location>
        <begin position="69"/>
        <end position="252"/>
    </location>
</feature>
<protein>
    <submittedName>
        <fullName evidence="6">Transcriptional regulator</fullName>
    </submittedName>
</protein>
<dbReference type="OrthoDB" id="13103at2"/>
<dbReference type="InterPro" id="IPR050707">
    <property type="entry name" value="HTH_MetabolicPath_Reg"/>
</dbReference>
<dbReference type="PANTHER" id="PTHR30136:SF24">
    <property type="entry name" value="HTH-TYPE TRANSCRIPTIONAL REPRESSOR ALLR"/>
    <property type="match status" value="1"/>
</dbReference>
<dbReference type="PATRIC" id="fig|123899.6.peg.2019"/>
<evidence type="ECO:0000256" key="2">
    <source>
        <dbReference type="ARBA" id="ARBA00023125"/>
    </source>
</evidence>
<keyword evidence="3" id="KW-0804">Transcription</keyword>
<keyword evidence="2" id="KW-0238">DNA-binding</keyword>
<dbReference type="SUPFAM" id="SSF55781">
    <property type="entry name" value="GAF domain-like"/>
    <property type="match status" value="1"/>
</dbReference>
<dbReference type="PROSITE" id="PS51077">
    <property type="entry name" value="HTH_ICLR"/>
    <property type="match status" value="1"/>
</dbReference>
<dbReference type="Pfam" id="PF01614">
    <property type="entry name" value="IclR_C"/>
    <property type="match status" value="1"/>
</dbReference>
<dbReference type="RefSeq" id="WP_025512886.1">
    <property type="nucleotide sequence ID" value="NZ_CP016340.1"/>
</dbReference>
<dbReference type="InterPro" id="IPR014757">
    <property type="entry name" value="Tscrpt_reg_IclR_C"/>
</dbReference>
<dbReference type="InterPro" id="IPR005471">
    <property type="entry name" value="Tscrpt_reg_IclR_N"/>
</dbReference>
<evidence type="ECO:0000256" key="3">
    <source>
        <dbReference type="ARBA" id="ARBA00023163"/>
    </source>
</evidence>
<evidence type="ECO:0000259" key="4">
    <source>
        <dbReference type="PROSITE" id="PS51077"/>
    </source>
</evidence>
<dbReference type="Gene3D" id="3.30.450.40">
    <property type="match status" value="1"/>
</dbReference>
<evidence type="ECO:0000259" key="5">
    <source>
        <dbReference type="PROSITE" id="PS51078"/>
    </source>
</evidence>
<accession>A0A146B0J5</accession>
<dbReference type="GO" id="GO:0003700">
    <property type="term" value="F:DNA-binding transcription factor activity"/>
    <property type="evidence" value="ECO:0007669"/>
    <property type="project" value="TreeGrafter"/>
</dbReference>
<dbReference type="SUPFAM" id="SSF46785">
    <property type="entry name" value="Winged helix' DNA-binding domain"/>
    <property type="match status" value="1"/>
</dbReference>
<dbReference type="InterPro" id="IPR029016">
    <property type="entry name" value="GAF-like_dom_sf"/>
</dbReference>
<sequence length="263" mass="28091">MSQDSRLSPLERYTRILELLAAFPEGLALTEITKMLALPKTSVHRLLGTMQEARLADCANGSTYILGERVRRLAYAGADAGWLGAVVQPHLADLAAETNETCYLARLHAGHRVSSILMEAPDTPWRGFVLPGKGMAPHAAASAKAILAFQSEEVIAAALAEPLPVLTANTCVDAGRILQEYAAIREQGYATCIGEIDEGLAALGVPVRLPRVGVVYSLGVTGPLQRMLGKDLAALAEIMQRYAERVAQALAAGYVRHADALPR</sequence>
<evidence type="ECO:0000313" key="7">
    <source>
        <dbReference type="Proteomes" id="UP000076825"/>
    </source>
</evidence>
<dbReference type="PROSITE" id="PS51078">
    <property type="entry name" value="ICLR_ED"/>
    <property type="match status" value="1"/>
</dbReference>
<dbReference type="STRING" id="123899.SAMEA3906487_02024"/>